<dbReference type="PANTHER" id="PTHR38463:SF1">
    <property type="entry name" value="STRESS RESPONSE PROTEIN YSNF"/>
    <property type="match status" value="1"/>
</dbReference>
<keyword evidence="4" id="KW-1185">Reference proteome</keyword>
<comment type="caution">
    <text evidence="3">The sequence shown here is derived from an EMBL/GenBank/DDBJ whole genome shotgun (WGS) entry which is preliminary data.</text>
</comment>
<gene>
    <name evidence="3" type="ORF">GCM10007890_58380</name>
</gene>
<evidence type="ECO:0000313" key="4">
    <source>
        <dbReference type="Proteomes" id="UP001157440"/>
    </source>
</evidence>
<feature type="region of interest" description="Disordered" evidence="1">
    <location>
        <begin position="160"/>
        <end position="181"/>
    </location>
</feature>
<feature type="compositionally biased region" description="Low complexity" evidence="1">
    <location>
        <begin position="163"/>
        <end position="181"/>
    </location>
</feature>
<protein>
    <recommendedName>
        <fullName evidence="2">DUF2382 domain-containing protein</fullName>
    </recommendedName>
</protein>
<accession>A0AA37TM00</accession>
<dbReference type="InterPro" id="IPR019060">
    <property type="entry name" value="DUF2382"/>
</dbReference>
<dbReference type="Pfam" id="PF09557">
    <property type="entry name" value="DUF2382"/>
    <property type="match status" value="1"/>
</dbReference>
<dbReference type="InterPro" id="IPR052967">
    <property type="entry name" value="Stress_Response_Assoc"/>
</dbReference>
<organism evidence="3 4">
    <name type="scientific">Methylobacterium tardum</name>
    <dbReference type="NCBI Taxonomy" id="374432"/>
    <lineage>
        <taxon>Bacteria</taxon>
        <taxon>Pseudomonadati</taxon>
        <taxon>Pseudomonadota</taxon>
        <taxon>Alphaproteobacteria</taxon>
        <taxon>Hyphomicrobiales</taxon>
        <taxon>Methylobacteriaceae</taxon>
        <taxon>Methylobacterium</taxon>
    </lineage>
</organism>
<name>A0AA37TM00_9HYPH</name>
<sequence>MRPYSELTKDAPAMTAHEPNQREQRQPTHQDEAPTQLATGESLAIPVVEETARIEKQVVETGRVRVRTETETHDQILRESLRSDSVAVTRVPVNRTLAAGEAAPVARVEDGVTIIPVLEEILVVEKRLVLKEEVHIRKASADEDVEVPVTLRRQRAVVERLSADGQTTDTTAQTGSEETSS</sequence>
<feature type="compositionally biased region" description="Basic and acidic residues" evidence="1">
    <location>
        <begin position="19"/>
        <end position="32"/>
    </location>
</feature>
<dbReference type="EMBL" id="BSPL01000031">
    <property type="protein sequence ID" value="GLS73823.1"/>
    <property type="molecule type" value="Genomic_DNA"/>
</dbReference>
<dbReference type="AlphaFoldDB" id="A0AA37TM00"/>
<proteinExistence type="predicted"/>
<feature type="domain" description="DUF2382" evidence="2">
    <location>
        <begin position="45"/>
        <end position="158"/>
    </location>
</feature>
<dbReference type="PANTHER" id="PTHR38463">
    <property type="entry name" value="STRESS RESPONSE PROTEIN YSNF"/>
    <property type="match status" value="1"/>
</dbReference>
<reference evidence="4" key="1">
    <citation type="journal article" date="2019" name="Int. J. Syst. Evol. Microbiol.">
        <title>The Global Catalogue of Microorganisms (GCM) 10K type strain sequencing project: providing services to taxonomists for standard genome sequencing and annotation.</title>
        <authorList>
            <consortium name="The Broad Institute Genomics Platform"/>
            <consortium name="The Broad Institute Genome Sequencing Center for Infectious Disease"/>
            <person name="Wu L."/>
            <person name="Ma J."/>
        </authorList>
    </citation>
    <scope>NUCLEOTIDE SEQUENCE [LARGE SCALE GENOMIC DNA]</scope>
    <source>
        <strain evidence="4">NBRC 103632</strain>
    </source>
</reference>
<evidence type="ECO:0000259" key="2">
    <source>
        <dbReference type="Pfam" id="PF09557"/>
    </source>
</evidence>
<evidence type="ECO:0000256" key="1">
    <source>
        <dbReference type="SAM" id="MobiDB-lite"/>
    </source>
</evidence>
<evidence type="ECO:0000313" key="3">
    <source>
        <dbReference type="EMBL" id="GLS73823.1"/>
    </source>
</evidence>
<dbReference type="Proteomes" id="UP001157440">
    <property type="component" value="Unassembled WGS sequence"/>
</dbReference>
<feature type="region of interest" description="Disordered" evidence="1">
    <location>
        <begin position="1"/>
        <end position="43"/>
    </location>
</feature>